<dbReference type="GO" id="GO:0003729">
    <property type="term" value="F:mRNA binding"/>
    <property type="evidence" value="ECO:0007669"/>
    <property type="project" value="UniProtKB-ARBA"/>
</dbReference>
<dbReference type="Pfam" id="PF00240">
    <property type="entry name" value="ubiquitin"/>
    <property type="match status" value="1"/>
</dbReference>
<dbReference type="HOGENOM" id="CLU_549057_0_0_1"/>
<evidence type="ECO:0000313" key="5">
    <source>
        <dbReference type="Proteomes" id="UP000032180"/>
    </source>
</evidence>
<keyword evidence="1" id="KW-1017">Isopeptide bond</keyword>
<sequence length="497" mass="55466">MPINPLRWAFKCFRPSTTRHGRDVIRPTASRVPGSKFTATYLGDDEDMKAPVGKPMENQAVLTQQMNRAHLLEDHSPSSLGLRHRRPSSLKISEDQDAQVDSPYIGEGKKYLLTIKTLTGKTFTLSVMSSNTVQDVKEMIQFKEGIPPDQHRLVLSGGIQLENIHRTLSYYKINEHSVVYVIVRLRGGGNVGPDGILIEEGSSVNSAQTIPADDLFPGVSPLSPPSSSDYEGLLSPSIFDQDRSIEEEVDESVIDISDSIHHLWPNEVTEDSTERSSVSSEPIIVEDLFGRIEDAISPGPLILNVQSQTEEEEVNEETTEDEINGRVFHFHLEPIVALSKGTQLQANVLAMAADVVVFSVSLEFAVSPGELFLWSSVLPLLLVVLLKKFCFPHIYRFVMEFCKPWQKQLDAAVEALFNVLPPWCSDLLQEQEPIMVCEMMKAALVVVIYMLLPSWIKVNLRFRPEHGVAGAIWLGLREQALGRFHRDSFIIAAARDG</sequence>
<dbReference type="InterPro" id="IPR029071">
    <property type="entry name" value="Ubiquitin-like_domsf"/>
</dbReference>
<keyword evidence="5" id="KW-1185">Reference proteome</keyword>
<dbReference type="SUPFAM" id="SSF54236">
    <property type="entry name" value="Ubiquitin-like"/>
    <property type="match status" value="1"/>
</dbReference>
<evidence type="ECO:0000256" key="1">
    <source>
        <dbReference type="ARBA" id="ARBA00022499"/>
    </source>
</evidence>
<dbReference type="Gramene" id="LPERR08G04790.1">
    <property type="protein sequence ID" value="LPERR08G04790.1"/>
    <property type="gene ID" value="LPERR08G04790"/>
</dbReference>
<dbReference type="InterPro" id="IPR050158">
    <property type="entry name" value="Ubiquitin_ubiquitin-like"/>
</dbReference>
<feature type="region of interest" description="Disordered" evidence="2">
    <location>
        <begin position="74"/>
        <end position="95"/>
    </location>
</feature>
<dbReference type="Proteomes" id="UP000032180">
    <property type="component" value="Chromosome 8"/>
</dbReference>
<reference evidence="4" key="3">
    <citation type="submission" date="2015-04" db="UniProtKB">
        <authorList>
            <consortium name="EnsemblPlants"/>
        </authorList>
    </citation>
    <scope>IDENTIFICATION</scope>
</reference>
<evidence type="ECO:0000313" key="4">
    <source>
        <dbReference type="EnsemblPlants" id="LPERR08G04790.1"/>
    </source>
</evidence>
<feature type="domain" description="Ubiquitin-like" evidence="3">
    <location>
        <begin position="111"/>
        <end position="188"/>
    </location>
</feature>
<name>A0A0D9X523_9ORYZ</name>
<dbReference type="EnsemblPlants" id="LPERR08G04790.1">
    <property type="protein sequence ID" value="LPERR08G04790.1"/>
    <property type="gene ID" value="LPERR08G04790"/>
</dbReference>
<protein>
    <recommendedName>
        <fullName evidence="3">Ubiquitin-like domain-containing protein</fullName>
    </recommendedName>
</protein>
<evidence type="ECO:0000259" key="3">
    <source>
        <dbReference type="PROSITE" id="PS50053"/>
    </source>
</evidence>
<dbReference type="eggNOG" id="KOG0003">
    <property type="taxonomic scope" value="Eukaryota"/>
</dbReference>
<dbReference type="InterPro" id="IPR019956">
    <property type="entry name" value="Ubiquitin_dom"/>
</dbReference>
<dbReference type="InterPro" id="IPR000626">
    <property type="entry name" value="Ubiquitin-like_dom"/>
</dbReference>
<dbReference type="PROSITE" id="PS50053">
    <property type="entry name" value="UBIQUITIN_2"/>
    <property type="match status" value="1"/>
</dbReference>
<dbReference type="PRINTS" id="PR00348">
    <property type="entry name" value="UBIQUITIN"/>
</dbReference>
<accession>A0A0D9X523</accession>
<dbReference type="STRING" id="77586.A0A0D9X523"/>
<dbReference type="Gene3D" id="3.10.20.90">
    <property type="entry name" value="Phosphatidylinositol 3-kinase Catalytic Subunit, Chain A, domain 1"/>
    <property type="match status" value="1"/>
</dbReference>
<organism evidence="4 5">
    <name type="scientific">Leersia perrieri</name>
    <dbReference type="NCBI Taxonomy" id="77586"/>
    <lineage>
        <taxon>Eukaryota</taxon>
        <taxon>Viridiplantae</taxon>
        <taxon>Streptophyta</taxon>
        <taxon>Embryophyta</taxon>
        <taxon>Tracheophyta</taxon>
        <taxon>Spermatophyta</taxon>
        <taxon>Magnoliopsida</taxon>
        <taxon>Liliopsida</taxon>
        <taxon>Poales</taxon>
        <taxon>Poaceae</taxon>
        <taxon>BOP clade</taxon>
        <taxon>Oryzoideae</taxon>
        <taxon>Oryzeae</taxon>
        <taxon>Oryzinae</taxon>
        <taxon>Leersia</taxon>
    </lineage>
</organism>
<evidence type="ECO:0000256" key="2">
    <source>
        <dbReference type="SAM" id="MobiDB-lite"/>
    </source>
</evidence>
<reference evidence="5" key="2">
    <citation type="submission" date="2013-12" db="EMBL/GenBank/DDBJ databases">
        <authorList>
            <person name="Yu Y."/>
            <person name="Lee S."/>
            <person name="de Baynast K."/>
            <person name="Wissotski M."/>
            <person name="Liu L."/>
            <person name="Talag J."/>
            <person name="Goicoechea J."/>
            <person name="Angelova A."/>
            <person name="Jetty R."/>
            <person name="Kudrna D."/>
            <person name="Golser W."/>
            <person name="Rivera L."/>
            <person name="Zhang J."/>
            <person name="Wing R."/>
        </authorList>
    </citation>
    <scope>NUCLEOTIDE SEQUENCE</scope>
</reference>
<dbReference type="PANTHER" id="PTHR10666">
    <property type="entry name" value="UBIQUITIN"/>
    <property type="match status" value="1"/>
</dbReference>
<reference evidence="4 5" key="1">
    <citation type="submission" date="2012-08" db="EMBL/GenBank/DDBJ databases">
        <title>Oryza genome evolution.</title>
        <authorList>
            <person name="Wing R.A."/>
        </authorList>
    </citation>
    <scope>NUCLEOTIDE SEQUENCE</scope>
</reference>
<dbReference type="AlphaFoldDB" id="A0A0D9X523"/>
<proteinExistence type="predicted"/>
<dbReference type="SMART" id="SM00213">
    <property type="entry name" value="UBQ"/>
    <property type="match status" value="1"/>
</dbReference>